<dbReference type="VEuPathDB" id="MicrosporidiaDB:TUBRATIS_22930"/>
<name>A0A437AJD8_9MICR</name>
<dbReference type="Proteomes" id="UP000282876">
    <property type="component" value="Unassembled WGS sequence"/>
</dbReference>
<organism evidence="1 2">
    <name type="scientific">Tubulinosema ratisbonensis</name>
    <dbReference type="NCBI Taxonomy" id="291195"/>
    <lineage>
        <taxon>Eukaryota</taxon>
        <taxon>Fungi</taxon>
        <taxon>Fungi incertae sedis</taxon>
        <taxon>Microsporidia</taxon>
        <taxon>Tubulinosematoidea</taxon>
        <taxon>Tubulinosematidae</taxon>
        <taxon>Tubulinosema</taxon>
    </lineage>
</organism>
<accession>A0A437AJD8</accession>
<sequence length="752" mass="89008">MKMRLLELLESLPSNPKLITAVENEVERILRQEPIEYIIEAFKIDEHNLRFYFLVILEKRMYILRENNQSLIEVINAAEFIILNYEFKGIDEKKFAKIYAKIGLYSWPGCYPNFLNILIELIKFRKKIGFLILENFLYLMHNSIEIDENRRSELKRAMIIMKDNLLQLISDGFCLEEVILIYTHLISILPKPIDFKIILERGNLFPEKASEFFLEAINSKYNDFEFFNNLVGFAELVDVEPKMIECFLNLKRAHFCKNLQLYAYIFKGISKNIHSFSLSLQFWIILFRKGMQDELFYSLAMQILQEVIRVVVTFQDDDCNSIKIEDLESYLITLFGIISQNYQSANHLFLTKFVNDIPRKYAIILLKANKHKHTLPLNCSYLKALSLYLDNDPQATDFMARLDLNDKDSCKLIGQIVKKFYIDKYKLINLFNSLKERDYVEEAIVNIILKLEDMTLIKQVLEGDMDLKKAHILFYFLKHNPEVMSEEINKFFIFFINNPPFDRSFSIVALIYKNYGVPNEIWENIFNSIENISLKDLNYFCVDLLQKLNEELQIPFVEKIFRRLLNEWNELDDEIEVSNTTKSFIAVLENLIVKNLKSKNEINYTNLLIEFLQFTNPQILLKIYGFYNRVKFNFETERLTLKLLMCYNSFEMVDCQTEIITLLIECLKKEDGPSVFQKFNFNPEKIQKIYEFLKNASIKRSRTLIKELLNDIKGKPLSNLYQPTNKIQSQNLFSGSSKKKDDNDFVFPNIYQ</sequence>
<comment type="caution">
    <text evidence="1">The sequence shown here is derived from an EMBL/GenBank/DDBJ whole genome shotgun (WGS) entry which is preliminary data.</text>
</comment>
<dbReference type="EMBL" id="RCSS01000588">
    <property type="protein sequence ID" value="RVD91255.1"/>
    <property type="molecule type" value="Genomic_DNA"/>
</dbReference>
<gene>
    <name evidence="1" type="ORF">TUBRATIS_22930</name>
</gene>
<dbReference type="OrthoDB" id="2188332at2759"/>
<evidence type="ECO:0000313" key="1">
    <source>
        <dbReference type="EMBL" id="RVD91255.1"/>
    </source>
</evidence>
<reference evidence="1 2" key="1">
    <citation type="submission" date="2018-10" db="EMBL/GenBank/DDBJ databases">
        <title>Draft genome sequence of the microsporidian Tubulinosema ratisbonensis.</title>
        <authorList>
            <person name="Polonais V."/>
            <person name="Peyretaillade E."/>
            <person name="Niehus S."/>
            <person name="Wawrzyniak I."/>
            <person name="Franchet A."/>
            <person name="Gaspin C."/>
            <person name="Reichstadt M."/>
            <person name="Belser C."/>
            <person name="Labadie K."/>
            <person name="Delbac F."/>
            <person name="Ferrandon D."/>
        </authorList>
    </citation>
    <scope>NUCLEOTIDE SEQUENCE [LARGE SCALE GENOMIC DNA]</scope>
    <source>
        <strain evidence="1 2">Franzen</strain>
    </source>
</reference>
<protein>
    <submittedName>
        <fullName evidence="1">Uncharacterized protein</fullName>
    </submittedName>
</protein>
<proteinExistence type="predicted"/>
<keyword evidence="2" id="KW-1185">Reference proteome</keyword>
<evidence type="ECO:0000313" key="2">
    <source>
        <dbReference type="Proteomes" id="UP000282876"/>
    </source>
</evidence>
<dbReference type="AlphaFoldDB" id="A0A437AJD8"/>